<evidence type="ECO:0000313" key="2">
    <source>
        <dbReference type="Proteomes" id="UP001303046"/>
    </source>
</evidence>
<gene>
    <name evidence="1" type="primary">Necator_chrIII.g10924</name>
    <name evidence="1" type="ORF">RB195_010159</name>
</gene>
<evidence type="ECO:0000313" key="1">
    <source>
        <dbReference type="EMBL" id="KAK6742724.1"/>
    </source>
</evidence>
<name>A0ABR1CWP1_NECAM</name>
<comment type="caution">
    <text evidence="1">The sequence shown here is derived from an EMBL/GenBank/DDBJ whole genome shotgun (WGS) entry which is preliminary data.</text>
</comment>
<accession>A0ABR1CWP1</accession>
<sequence>MRNGWISDAPFTLNGTNISECTSYVYLLRQRSKIRDAAAFAKESKMRKTADPMEEPLGYSGTRSEQIEELLAPAQIVRRQKGVKVIKVNIKGFAAHFLILSHSWYDAFNVPGLLSQEIEASIHFGLRSTHYATINQQSIYRQYKRETFGVRGQFLELEA</sequence>
<reference evidence="1 2" key="1">
    <citation type="submission" date="2023-08" db="EMBL/GenBank/DDBJ databases">
        <title>A Necator americanus chromosomal reference genome.</title>
        <authorList>
            <person name="Ilik V."/>
            <person name="Petrzelkova K.J."/>
            <person name="Pardy F."/>
            <person name="Fuh T."/>
            <person name="Niatou-Singa F.S."/>
            <person name="Gouil Q."/>
            <person name="Baker L."/>
            <person name="Ritchie M.E."/>
            <person name="Jex A.R."/>
            <person name="Gazzola D."/>
            <person name="Li H."/>
            <person name="Toshio Fujiwara R."/>
            <person name="Zhan B."/>
            <person name="Aroian R.V."/>
            <person name="Pafco B."/>
            <person name="Schwarz E.M."/>
        </authorList>
    </citation>
    <scope>NUCLEOTIDE SEQUENCE [LARGE SCALE GENOMIC DNA]</scope>
    <source>
        <strain evidence="1 2">Aroian</strain>
        <tissue evidence="1">Whole animal</tissue>
    </source>
</reference>
<dbReference type="Proteomes" id="UP001303046">
    <property type="component" value="Unassembled WGS sequence"/>
</dbReference>
<organism evidence="1 2">
    <name type="scientific">Necator americanus</name>
    <name type="common">Human hookworm</name>
    <dbReference type="NCBI Taxonomy" id="51031"/>
    <lineage>
        <taxon>Eukaryota</taxon>
        <taxon>Metazoa</taxon>
        <taxon>Ecdysozoa</taxon>
        <taxon>Nematoda</taxon>
        <taxon>Chromadorea</taxon>
        <taxon>Rhabditida</taxon>
        <taxon>Rhabditina</taxon>
        <taxon>Rhabditomorpha</taxon>
        <taxon>Strongyloidea</taxon>
        <taxon>Ancylostomatidae</taxon>
        <taxon>Bunostominae</taxon>
        <taxon>Necator</taxon>
    </lineage>
</organism>
<proteinExistence type="predicted"/>
<protein>
    <submittedName>
        <fullName evidence="1">Uncharacterized protein</fullName>
    </submittedName>
</protein>
<dbReference type="EMBL" id="JAVFWL010000003">
    <property type="protein sequence ID" value="KAK6742724.1"/>
    <property type="molecule type" value="Genomic_DNA"/>
</dbReference>
<keyword evidence="2" id="KW-1185">Reference proteome</keyword>